<keyword evidence="5 10" id="KW-0276">Fatty acid metabolism</keyword>
<dbReference type="InterPro" id="IPR002076">
    <property type="entry name" value="ELO_fam"/>
</dbReference>
<organism evidence="11 12">
    <name type="scientific">Nesidiocoris tenuis</name>
    <dbReference type="NCBI Taxonomy" id="355587"/>
    <lineage>
        <taxon>Eukaryota</taxon>
        <taxon>Metazoa</taxon>
        <taxon>Ecdysozoa</taxon>
        <taxon>Arthropoda</taxon>
        <taxon>Hexapoda</taxon>
        <taxon>Insecta</taxon>
        <taxon>Pterygota</taxon>
        <taxon>Neoptera</taxon>
        <taxon>Paraneoptera</taxon>
        <taxon>Hemiptera</taxon>
        <taxon>Heteroptera</taxon>
        <taxon>Panheteroptera</taxon>
        <taxon>Cimicomorpha</taxon>
        <taxon>Miridae</taxon>
        <taxon>Dicyphina</taxon>
        <taxon>Nesidiocoris</taxon>
    </lineage>
</organism>
<keyword evidence="7 10" id="KW-0443">Lipid metabolism</keyword>
<feature type="transmembrane region" description="Helical" evidence="10">
    <location>
        <begin position="209"/>
        <end position="227"/>
    </location>
</feature>
<evidence type="ECO:0000256" key="2">
    <source>
        <dbReference type="ARBA" id="ARBA00022516"/>
    </source>
</evidence>
<dbReference type="Pfam" id="PF01151">
    <property type="entry name" value="ELO"/>
    <property type="match status" value="1"/>
</dbReference>
<accession>A0ABN7AZG3</accession>
<feature type="transmembrane region" description="Helical" evidence="10">
    <location>
        <begin position="65"/>
        <end position="86"/>
    </location>
</feature>
<dbReference type="Proteomes" id="UP001307889">
    <property type="component" value="Chromosome 8"/>
</dbReference>
<dbReference type="PANTHER" id="PTHR11157">
    <property type="entry name" value="FATTY ACID ACYL TRANSFERASE-RELATED"/>
    <property type="match status" value="1"/>
</dbReference>
<evidence type="ECO:0000256" key="10">
    <source>
        <dbReference type="RuleBase" id="RU361115"/>
    </source>
</evidence>
<feature type="transmembrane region" description="Helical" evidence="10">
    <location>
        <begin position="239"/>
        <end position="259"/>
    </location>
</feature>
<keyword evidence="8 10" id="KW-0472">Membrane</keyword>
<keyword evidence="6 10" id="KW-1133">Transmembrane helix</keyword>
<feature type="transmembrane region" description="Helical" evidence="10">
    <location>
        <begin position="35"/>
        <end position="53"/>
    </location>
</feature>
<keyword evidence="4 10" id="KW-0812">Transmembrane</keyword>
<keyword evidence="3 10" id="KW-0808">Transferase</keyword>
<reference evidence="11 12" key="1">
    <citation type="submission" date="2023-09" db="EMBL/GenBank/DDBJ databases">
        <title>Nesidiocoris tenuis whole genome shotgun sequence.</title>
        <authorList>
            <person name="Shibata T."/>
            <person name="Shimoda M."/>
            <person name="Kobayashi T."/>
            <person name="Uehara T."/>
        </authorList>
    </citation>
    <scope>NUCLEOTIDE SEQUENCE [LARGE SCALE GENOMIC DNA]</scope>
    <source>
        <strain evidence="11 12">Japan</strain>
    </source>
</reference>
<keyword evidence="2 10" id="KW-0444">Lipid biosynthesis</keyword>
<evidence type="ECO:0000256" key="7">
    <source>
        <dbReference type="ARBA" id="ARBA00023098"/>
    </source>
</evidence>
<comment type="subcellular location">
    <subcellularLocation>
        <location evidence="1">Membrane</location>
        <topology evidence="1">Multi-pass membrane protein</topology>
    </subcellularLocation>
</comment>
<evidence type="ECO:0000256" key="9">
    <source>
        <dbReference type="ARBA" id="ARBA00023160"/>
    </source>
</evidence>
<dbReference type="PANTHER" id="PTHR11157:SF69">
    <property type="entry name" value="ELONGATION OF VERY LONG CHAIN FATTY ACIDS PROTEIN 7"/>
    <property type="match status" value="1"/>
</dbReference>
<keyword evidence="12" id="KW-1185">Reference proteome</keyword>
<protein>
    <recommendedName>
        <fullName evidence="10">Elongation of very long chain fatty acids protein</fullName>
        <ecNumber evidence="10">2.3.1.199</ecNumber>
    </recommendedName>
    <alternativeName>
        <fullName evidence="10">Very-long-chain 3-oxoacyl-CoA synthase</fullName>
    </alternativeName>
</protein>
<evidence type="ECO:0000256" key="4">
    <source>
        <dbReference type="ARBA" id="ARBA00022692"/>
    </source>
</evidence>
<evidence type="ECO:0000313" key="12">
    <source>
        <dbReference type="Proteomes" id="UP001307889"/>
    </source>
</evidence>
<dbReference type="EC" id="2.3.1.199" evidence="10"/>
<evidence type="ECO:0000256" key="3">
    <source>
        <dbReference type="ARBA" id="ARBA00022679"/>
    </source>
</evidence>
<dbReference type="PROSITE" id="PS01188">
    <property type="entry name" value="ELO"/>
    <property type="match status" value="1"/>
</dbReference>
<dbReference type="InterPro" id="IPR030457">
    <property type="entry name" value="ELO_CS"/>
</dbReference>
<comment type="similarity">
    <text evidence="10">Belongs to the ELO family.</text>
</comment>
<proteinExistence type="inferred from homology"/>
<name>A0ABN7AZG3_9HEMI</name>
<comment type="catalytic activity">
    <reaction evidence="10">
        <text>a very-long-chain acyl-CoA + malonyl-CoA + H(+) = a very-long-chain 3-oxoacyl-CoA + CO2 + CoA</text>
        <dbReference type="Rhea" id="RHEA:32727"/>
        <dbReference type="ChEBI" id="CHEBI:15378"/>
        <dbReference type="ChEBI" id="CHEBI:16526"/>
        <dbReference type="ChEBI" id="CHEBI:57287"/>
        <dbReference type="ChEBI" id="CHEBI:57384"/>
        <dbReference type="ChEBI" id="CHEBI:90725"/>
        <dbReference type="ChEBI" id="CHEBI:90736"/>
        <dbReference type="EC" id="2.3.1.199"/>
    </reaction>
</comment>
<evidence type="ECO:0000256" key="5">
    <source>
        <dbReference type="ARBA" id="ARBA00022832"/>
    </source>
</evidence>
<sequence>MEVDLVESLYNKTAYKDEEDALLDSWGFISRPAHVYWTSLIYLLVVFIGPKIMSDRKPMELRKTIMAYNIFQITMNSYVLVLYYRLFGSQSLRWWENLCCPVSAAQDFRPLVSLEYMEALKLFYINKIVDMVDTFFFVLRKKQSQITFLHVYHHVNMVVTTYLSAMYFREEMSMMFATLNSATHAIMYGYYFLAAFGPAIQKYLWWKKYITTIQIIQFLIAMCMLLISKFKGCPMAPSFFYMWIINVSIFLLMFLRFYINAYKHKKM</sequence>
<evidence type="ECO:0000313" key="11">
    <source>
        <dbReference type="EMBL" id="BES97551.1"/>
    </source>
</evidence>
<dbReference type="EMBL" id="AP028916">
    <property type="protein sequence ID" value="BES97551.1"/>
    <property type="molecule type" value="Genomic_DNA"/>
</dbReference>
<evidence type="ECO:0000256" key="8">
    <source>
        <dbReference type="ARBA" id="ARBA00023136"/>
    </source>
</evidence>
<evidence type="ECO:0000256" key="1">
    <source>
        <dbReference type="ARBA" id="ARBA00004141"/>
    </source>
</evidence>
<evidence type="ECO:0000256" key="6">
    <source>
        <dbReference type="ARBA" id="ARBA00022989"/>
    </source>
</evidence>
<gene>
    <name evidence="11" type="ORF">NTJ_10365</name>
</gene>
<feature type="transmembrane region" description="Helical" evidence="10">
    <location>
        <begin position="174"/>
        <end position="197"/>
    </location>
</feature>
<keyword evidence="9 10" id="KW-0275">Fatty acid biosynthesis</keyword>